<reference evidence="2 3" key="1">
    <citation type="submission" date="2013-04" db="EMBL/GenBank/DDBJ databases">
        <title>The Genome Sequence of Treponema vincentii F0403.</title>
        <authorList>
            <consortium name="The Broad Institute Genomics Platform"/>
            <person name="Earl A."/>
            <person name="Ward D."/>
            <person name="Feldgarden M."/>
            <person name="Gevers D."/>
            <person name="Leonetti C."/>
            <person name="Izard J."/>
            <person name="Walker B."/>
            <person name="Young S."/>
            <person name="Zeng Q."/>
            <person name="Gargeya S."/>
            <person name="Fitzgerald M."/>
            <person name="Haas B."/>
            <person name="Abouelleil A."/>
            <person name="Allen A.W."/>
            <person name="Alvarado L."/>
            <person name="Arachchi H.M."/>
            <person name="Berlin A.M."/>
            <person name="Chapman S.B."/>
            <person name="Gainer-Dewar J."/>
            <person name="Goldberg J."/>
            <person name="Griggs A."/>
            <person name="Gujja S."/>
            <person name="Hansen M."/>
            <person name="Howarth C."/>
            <person name="Imamovic A."/>
            <person name="Ireland A."/>
            <person name="Larimer J."/>
            <person name="McCowan C."/>
            <person name="Murphy C."/>
            <person name="Pearson M."/>
            <person name="Poon T.W."/>
            <person name="Priest M."/>
            <person name="Roberts A."/>
            <person name="Saif S."/>
            <person name="Shea T."/>
            <person name="Sisk P."/>
            <person name="Sykes S."/>
            <person name="Wortman J."/>
            <person name="Nusbaum C."/>
            <person name="Birren B."/>
        </authorList>
    </citation>
    <scope>NUCLEOTIDE SEQUENCE [LARGE SCALE GENOMIC DNA]</scope>
    <source>
        <strain evidence="2 3">F0403</strain>
    </source>
</reference>
<organism evidence="2 3">
    <name type="scientific">Treponema vincentii F0403</name>
    <dbReference type="NCBI Taxonomy" id="1125702"/>
    <lineage>
        <taxon>Bacteria</taxon>
        <taxon>Pseudomonadati</taxon>
        <taxon>Spirochaetota</taxon>
        <taxon>Spirochaetia</taxon>
        <taxon>Spirochaetales</taxon>
        <taxon>Treponemataceae</taxon>
        <taxon>Treponema</taxon>
    </lineage>
</organism>
<dbReference type="PANTHER" id="PTHR45661:SF3">
    <property type="entry name" value="IG-LIKE DOMAIN-CONTAINING PROTEIN"/>
    <property type="match status" value="1"/>
</dbReference>
<feature type="signal peptide" evidence="1">
    <location>
        <begin position="1"/>
        <end position="33"/>
    </location>
</feature>
<dbReference type="InterPro" id="IPR053139">
    <property type="entry name" value="Surface_bspA-like"/>
</dbReference>
<evidence type="ECO:0000313" key="3">
    <source>
        <dbReference type="Proteomes" id="UP000014605"/>
    </source>
</evidence>
<dbReference type="PANTHER" id="PTHR45661">
    <property type="entry name" value="SURFACE ANTIGEN"/>
    <property type="match status" value="1"/>
</dbReference>
<keyword evidence="3" id="KW-1185">Reference proteome</keyword>
<dbReference type="Gene3D" id="3.40.50.12480">
    <property type="match status" value="1"/>
</dbReference>
<accession>S3LQS2</accession>
<dbReference type="EMBL" id="ATFC01000008">
    <property type="protein sequence ID" value="EPF46657.1"/>
    <property type="molecule type" value="Genomic_DNA"/>
</dbReference>
<proteinExistence type="predicted"/>
<dbReference type="InterPro" id="IPR026906">
    <property type="entry name" value="LRR_5"/>
</dbReference>
<dbReference type="HOGENOM" id="CLU_053858_0_0_12"/>
<dbReference type="PATRIC" id="fig|1125702.3.peg.1277"/>
<dbReference type="Proteomes" id="UP000014605">
    <property type="component" value="Unassembled WGS sequence"/>
</dbReference>
<dbReference type="Pfam" id="PF13306">
    <property type="entry name" value="LRR_5"/>
    <property type="match status" value="1"/>
</dbReference>
<dbReference type="PROSITE" id="PS51257">
    <property type="entry name" value="PROKAR_LIPOPROTEIN"/>
    <property type="match status" value="1"/>
</dbReference>
<dbReference type="GeneID" id="301461401"/>
<comment type="caution">
    <text evidence="2">The sequence shown here is derived from an EMBL/GenBank/DDBJ whole genome shotgun (WGS) entry which is preliminary data.</text>
</comment>
<name>S3LQS2_9SPIR</name>
<gene>
    <name evidence="2" type="ORF">HMPREF1222_01233</name>
</gene>
<dbReference type="AlphaFoldDB" id="S3LQS2"/>
<keyword evidence="1" id="KW-0732">Signal</keyword>
<evidence type="ECO:0000313" key="2">
    <source>
        <dbReference type="EMBL" id="EPF46657.1"/>
    </source>
</evidence>
<dbReference type="RefSeq" id="WP_016518660.1">
    <property type="nucleotide sequence ID" value="NZ_KE332512.1"/>
</dbReference>
<feature type="chain" id="PRO_5004511588" description="Bacterial surface protein 26-residue" evidence="1">
    <location>
        <begin position="34"/>
        <end position="362"/>
    </location>
</feature>
<evidence type="ECO:0000256" key="1">
    <source>
        <dbReference type="SAM" id="SignalP"/>
    </source>
</evidence>
<evidence type="ECO:0008006" key="4">
    <source>
        <dbReference type="Google" id="ProtNLM"/>
    </source>
</evidence>
<protein>
    <recommendedName>
        <fullName evidence="4">Bacterial surface protein 26-residue</fullName>
    </recommendedName>
</protein>
<dbReference type="InterPro" id="IPR032675">
    <property type="entry name" value="LRR_dom_sf"/>
</dbReference>
<dbReference type="Gene3D" id="3.80.10.10">
    <property type="entry name" value="Ribonuclease Inhibitor"/>
    <property type="match status" value="1"/>
</dbReference>
<sequence>MNSNKKKMNRLFSWGAMVMLAVLVVGCNPNVSASSSAEKFTVTFTVNGENGKLTAMIDGKAVTSPVQVETEKTVIFTAEPSQSTVPNQSYIVDTWSVTPSSALMEGGQVENTIAKIKVTANTTVTVTFKLITYKLIAYNALDSYLKNTASESEINYIKVTGLTADKLLGSASEASPLGKTLQKYPTKRVALTFGDTAIAGLTDMANCFYNCTSLVHVSGIPDGVRKMDSCFEDCANLMQAPNIPDGVTDMDSCFYDCTKLQQVPNIPDSVTDMTRCFGFCTSLMQVPNIPDGVTDMTSCFFKCRALTSVTLKCKYSEGKFNNAFWDCKSLTVGSIKVPAVLLNDYRNNVAKMDAKLEWFAAE</sequence>